<reference evidence="1" key="1">
    <citation type="submission" date="2018-05" db="EMBL/GenBank/DDBJ databases">
        <authorList>
            <person name="Lanie J.A."/>
            <person name="Ng W.-L."/>
            <person name="Kazmierczak K.M."/>
            <person name="Andrzejewski T.M."/>
            <person name="Davidsen T.M."/>
            <person name="Wayne K.J."/>
            <person name="Tettelin H."/>
            <person name="Glass J.I."/>
            <person name="Rusch D."/>
            <person name="Podicherti R."/>
            <person name="Tsui H.-C.T."/>
            <person name="Winkler M.E."/>
        </authorList>
    </citation>
    <scope>NUCLEOTIDE SEQUENCE</scope>
</reference>
<accession>A0A382Z8C5</accession>
<evidence type="ECO:0008006" key="2">
    <source>
        <dbReference type="Google" id="ProtNLM"/>
    </source>
</evidence>
<sequence length="223" mass="24288">MDKVKILLLSLIVLIAYYLLMQWPPNVIQESEGGPPSVQEKKISESNKIEIIPKNGLNSDSKDLLTPLASSGSLGGKDLVNALGGNGLTKIFFFENDVLKIGIDAYSGKFVTSLMKDMKVIKGGEDSLSILGNRGLNEEKSCSTDEGAIKVGEECFGNYNANSGFFSEEGYIYPNYKFIEKTSLGTNKNLYTLSGENSGLYFVRKLLINNGEYSSTEATFSGN</sequence>
<name>A0A382Z8C5_9ZZZZ</name>
<gene>
    <name evidence="1" type="ORF">METZ01_LOCUS444621</name>
</gene>
<dbReference type="EMBL" id="UINC01181855">
    <property type="protein sequence ID" value="SVD91767.1"/>
    <property type="molecule type" value="Genomic_DNA"/>
</dbReference>
<protein>
    <recommendedName>
        <fullName evidence="2">Membrane protein insertase YidC</fullName>
    </recommendedName>
</protein>
<dbReference type="AlphaFoldDB" id="A0A382Z8C5"/>
<proteinExistence type="predicted"/>
<organism evidence="1">
    <name type="scientific">marine metagenome</name>
    <dbReference type="NCBI Taxonomy" id="408172"/>
    <lineage>
        <taxon>unclassified sequences</taxon>
        <taxon>metagenomes</taxon>
        <taxon>ecological metagenomes</taxon>
    </lineage>
</organism>
<feature type="non-terminal residue" evidence="1">
    <location>
        <position position="223"/>
    </location>
</feature>
<evidence type="ECO:0000313" key="1">
    <source>
        <dbReference type="EMBL" id="SVD91767.1"/>
    </source>
</evidence>